<reference evidence="12 13" key="1">
    <citation type="submission" date="2014-10" db="EMBL/GenBank/DDBJ databases">
        <title>Genome sequence of Ponticoccus sp. strain UMTAT08 isolated from clonal culture of toxic dinoflagellate Alexandrium tamiyavanichii.</title>
        <authorList>
            <person name="Gan H.Y."/>
            <person name="Muhd D.-D."/>
            <person name="Mohd Noor M.E."/>
            <person name="Yeong Y.S."/>
            <person name="Usup G."/>
        </authorList>
    </citation>
    <scope>NUCLEOTIDE SEQUENCE [LARGE SCALE GENOMIC DNA]</scope>
    <source>
        <strain evidence="12 13">UMTAT08</strain>
    </source>
</reference>
<dbReference type="InterPro" id="IPR003672">
    <property type="entry name" value="CobN/Mg_chltase"/>
</dbReference>
<organism evidence="12 13">
    <name type="scientific">Mameliella alba</name>
    <dbReference type="NCBI Taxonomy" id="561184"/>
    <lineage>
        <taxon>Bacteria</taxon>
        <taxon>Pseudomonadati</taxon>
        <taxon>Pseudomonadota</taxon>
        <taxon>Alphaproteobacteria</taxon>
        <taxon>Rhodobacterales</taxon>
        <taxon>Roseobacteraceae</taxon>
        <taxon>Mameliella</taxon>
    </lineage>
</organism>
<evidence type="ECO:0000256" key="4">
    <source>
        <dbReference type="ARBA" id="ARBA00022598"/>
    </source>
</evidence>
<evidence type="ECO:0000256" key="8">
    <source>
        <dbReference type="ARBA" id="ARBA00023444"/>
    </source>
</evidence>
<proteinExistence type="inferred from homology"/>
<dbReference type="AlphaFoldDB" id="A0A0B3RKR1"/>
<dbReference type="Proteomes" id="UP000030960">
    <property type="component" value="Unassembled WGS sequence"/>
</dbReference>
<dbReference type="GO" id="GO:0005524">
    <property type="term" value="F:ATP binding"/>
    <property type="evidence" value="ECO:0007669"/>
    <property type="project" value="UniProtKB-KW"/>
</dbReference>
<evidence type="ECO:0000313" key="12">
    <source>
        <dbReference type="EMBL" id="KHQ51825.1"/>
    </source>
</evidence>
<dbReference type="PANTHER" id="PTHR44119:SF1">
    <property type="entry name" value="MAGNESIUM-CHELATASE SUBUNIT CHLH, CHLOROPLASTIC"/>
    <property type="match status" value="1"/>
</dbReference>
<dbReference type="Pfam" id="PF11965">
    <property type="entry name" value="DUF3479"/>
    <property type="match status" value="1"/>
</dbReference>
<dbReference type="EC" id="6.6.1.1" evidence="2"/>
<sequence length="1190" mass="127938">MRDDGFIGGPGAPDGYSVVILTLDAHAAGPCARAADRLRGEFPGLRVAIHAAAEWGEHPEALEAARRDIATGDIIVASLLFLDEHIRAILPDLQARRESCDAMAGLISDARIVKLTRMGGLDMAAPDSGVRKLMKKLRGSGKSGVQDGARKMRMLRRLPRILRLIPGRAQDLRAWFLSMQYWLGASDDNVEALIRFLISRYCRHADWRGAEAPAPQDYPEVGLYHPDLPDRIATDPAALPGPAAPRATVGLLMMRSYVLSGDTAHYDAVIHALEARGLRVLPAFAGGLDGRPAIEGYFQDQHGARIDALLSLTGFSLVGGPAYNDNAAATALLQALDVPYVAAHPLEFQTLGEWAASAQGLGPIETTMLIALPELDGATNPTIFAGRHGPSGCDGCARACQAASTVKALAPCHDRIEALAARVDRLAALRRSRVAERRVGIVLFGFPPNAGAAGTAAYLDVFQSLFNTLHAMADRGHDLTPPDSVEALRETVLGGNARQYGQEANVADHVGADRIVTDTPWLDEIEAQWGPAPGKVQSDGRGVFILGATFGKVFVGLQPAFGYEGDPMRLLFERGFAPTHAFAQFYLWLRDQFRADVLLHFGMHGALEFMPGKQAGPGPACWPDRLIGDMPNVYLYAANNPSEATLAKRRCGAVTVSHLTPPLAAAGLYKGLAELKDSLTRWRGAAPGDPARDEIAALIADQAEALDMVDTDPEALWLRLLETEEALIPEGLHVVGRAMSPEACNSYLDLLPPEADREGIAAQLGRDTELPALMRALEGRFTPPVPGGDLIRSPEILPTGRNIHAFDPFRMPSALACRDGAAQADLLLDTHKTLPRSVAVVLWGSDNIKSDGAPIGQALALMGARPRFDGFGRLCGAELIPLEDLGRPRIDVIMTLSGIFRDLLPLQTRMLAEAALKAAEADEPADRNFIRAHALACIEETGCDMAQAALRVFSNAEGAYGSNVNQMVDSSAFGDEDELADAYEARKSFGYGTDGKAQARPALLQRALARVDLAYQNLESVELGVTTVDHYFDTLGGISRAVKRARGGQGAAVYISDTTRGAGKVRSLADQVALETRARSLNPKFHEALLKHGAEGVRQIESHVTNTLGWSATTGAVEPWVYQRISETFVLDEEMRNRLAALNPAASSRMANRLLEAHDRAYWQTSAETLAALREAADALEDRMEGVAAE</sequence>
<dbReference type="RefSeq" id="WP_043143942.1">
    <property type="nucleotide sequence ID" value="NZ_JSUQ01000014.1"/>
</dbReference>
<dbReference type="NCBIfam" id="NF009942">
    <property type="entry name" value="PRK13405.1"/>
    <property type="match status" value="1"/>
</dbReference>
<dbReference type="EMBL" id="JSUQ01000014">
    <property type="protein sequence ID" value="KHQ51825.1"/>
    <property type="molecule type" value="Genomic_DNA"/>
</dbReference>
<evidence type="ECO:0000256" key="9">
    <source>
        <dbReference type="ARBA" id="ARBA00048693"/>
    </source>
</evidence>
<evidence type="ECO:0000256" key="7">
    <source>
        <dbReference type="ARBA" id="ARBA00023171"/>
    </source>
</evidence>
<dbReference type="Pfam" id="PF02514">
    <property type="entry name" value="CobN-Mg_chel"/>
    <property type="match status" value="1"/>
</dbReference>
<keyword evidence="5" id="KW-0547">Nucleotide-binding</keyword>
<dbReference type="InterPro" id="IPR022571">
    <property type="entry name" value="Mg_chelatase_H_N"/>
</dbReference>
<evidence type="ECO:0000259" key="11">
    <source>
        <dbReference type="Pfam" id="PF11965"/>
    </source>
</evidence>
<dbReference type="PATRIC" id="fig|1515334.3.peg.3478"/>
<protein>
    <recommendedName>
        <fullName evidence="2">magnesium chelatase</fullName>
        <ecNumber evidence="2">6.6.1.1</ecNumber>
    </recommendedName>
</protein>
<evidence type="ECO:0000256" key="2">
    <source>
        <dbReference type="ARBA" id="ARBA00012825"/>
    </source>
</evidence>
<comment type="catalytic activity">
    <reaction evidence="9">
        <text>protoporphyrin IX + Mg(2+) + ATP + H2O = Mg-protoporphyrin IX + ADP + phosphate + 3 H(+)</text>
        <dbReference type="Rhea" id="RHEA:13961"/>
        <dbReference type="ChEBI" id="CHEBI:15377"/>
        <dbReference type="ChEBI" id="CHEBI:15378"/>
        <dbReference type="ChEBI" id="CHEBI:18420"/>
        <dbReference type="ChEBI" id="CHEBI:30616"/>
        <dbReference type="ChEBI" id="CHEBI:43474"/>
        <dbReference type="ChEBI" id="CHEBI:57306"/>
        <dbReference type="ChEBI" id="CHEBI:60492"/>
        <dbReference type="ChEBI" id="CHEBI:456216"/>
        <dbReference type="EC" id="6.6.1.1"/>
    </reaction>
</comment>
<dbReference type="CDD" id="cd10150">
    <property type="entry name" value="CobN_like"/>
    <property type="match status" value="1"/>
</dbReference>
<keyword evidence="13" id="KW-1185">Reference proteome</keyword>
<feature type="domain" description="Magnesium chelatase subunit H N-terminal" evidence="11">
    <location>
        <begin position="18"/>
        <end position="176"/>
    </location>
</feature>
<evidence type="ECO:0000256" key="5">
    <source>
        <dbReference type="ARBA" id="ARBA00022741"/>
    </source>
</evidence>
<gene>
    <name evidence="12" type="ORF">OA50_03462</name>
</gene>
<comment type="pathway">
    <text evidence="8">Porphyrin-containing compound metabolism.</text>
</comment>
<comment type="similarity">
    <text evidence="1">Belongs to the Mg-chelatase subunit H family.</text>
</comment>
<keyword evidence="3" id="KW-0602">Photosynthesis</keyword>
<comment type="caution">
    <text evidence="12">The sequence shown here is derived from an EMBL/GenBank/DDBJ whole genome shotgun (WGS) entry which is preliminary data.</text>
</comment>
<evidence type="ECO:0000256" key="1">
    <source>
        <dbReference type="ARBA" id="ARBA00010851"/>
    </source>
</evidence>
<dbReference type="STRING" id="561184.SAMN05216376_104366"/>
<keyword evidence="6" id="KW-0067">ATP-binding</keyword>
<evidence type="ECO:0000256" key="6">
    <source>
        <dbReference type="ARBA" id="ARBA00022840"/>
    </source>
</evidence>
<dbReference type="GO" id="GO:0015979">
    <property type="term" value="P:photosynthesis"/>
    <property type="evidence" value="ECO:0007669"/>
    <property type="project" value="UniProtKB-KW"/>
</dbReference>
<name>A0A0B3RKR1_9RHOB</name>
<keyword evidence="4" id="KW-0436">Ligase</keyword>
<dbReference type="PANTHER" id="PTHR44119">
    <property type="entry name" value="MAGNESIUM-CHELATASE SUBUNIT CHLH, CHLOROPLASTIC"/>
    <property type="match status" value="1"/>
</dbReference>
<keyword evidence="7" id="KW-0149">Chlorophyll biosynthesis</keyword>
<accession>A0A0B3RKR1</accession>
<dbReference type="OrthoDB" id="9757976at2"/>
<evidence type="ECO:0000313" key="13">
    <source>
        <dbReference type="Proteomes" id="UP000030960"/>
    </source>
</evidence>
<dbReference type="GO" id="GO:0015995">
    <property type="term" value="P:chlorophyll biosynthetic process"/>
    <property type="evidence" value="ECO:0007669"/>
    <property type="project" value="UniProtKB-KW"/>
</dbReference>
<evidence type="ECO:0000259" key="10">
    <source>
        <dbReference type="Pfam" id="PF02514"/>
    </source>
</evidence>
<feature type="domain" description="CobN/magnesium chelatase" evidence="10">
    <location>
        <begin position="180"/>
        <end position="762"/>
    </location>
</feature>
<dbReference type="GO" id="GO:0016851">
    <property type="term" value="F:magnesium chelatase activity"/>
    <property type="evidence" value="ECO:0007669"/>
    <property type="project" value="UniProtKB-EC"/>
</dbReference>
<evidence type="ECO:0000256" key="3">
    <source>
        <dbReference type="ARBA" id="ARBA00022531"/>
    </source>
</evidence>